<keyword evidence="2" id="KW-1185">Reference proteome</keyword>
<reference evidence="1 2" key="1">
    <citation type="submission" date="2013-12" db="EMBL/GenBank/DDBJ databases">
        <title>Ecological redundancy of diverse viral populations within a natural community.</title>
        <authorList>
            <person name="Gregory A.C."/>
            <person name="LaButti K."/>
            <person name="Copeland A."/>
            <person name="Woyke T."/>
            <person name="Sullivan M.B."/>
        </authorList>
    </citation>
    <scope>NUCLEOTIDE SEQUENCE [LARGE SCALE GENOMIC DNA]</scope>
    <source>
        <strain evidence="1">Syn7803C90</strain>
    </source>
</reference>
<proteinExistence type="predicted"/>
<dbReference type="RefSeq" id="YP_009134309.1">
    <property type="nucleotide sequence ID" value="NC_026927.1"/>
</dbReference>
<evidence type="ECO:0000313" key="1">
    <source>
        <dbReference type="EMBL" id="AIX21709.1"/>
    </source>
</evidence>
<protein>
    <submittedName>
        <fullName evidence="1">Putative HNH endonuclease</fullName>
    </submittedName>
</protein>
<dbReference type="OrthoDB" id="8611at10239"/>
<dbReference type="KEGG" id="vg:24171948"/>
<evidence type="ECO:0000313" key="2">
    <source>
        <dbReference type="Proteomes" id="UP000185320"/>
    </source>
</evidence>
<organism evidence="1 2">
    <name type="scientific">Synechococcus phage ACG-2014f</name>
    <dbReference type="NCBI Taxonomy" id="1493511"/>
    <lineage>
        <taxon>Viruses</taxon>
        <taxon>Duplodnaviria</taxon>
        <taxon>Heunggongvirae</taxon>
        <taxon>Uroviricota</taxon>
        <taxon>Caudoviricetes</taxon>
        <taxon>Pantevenvirales</taxon>
        <taxon>Kyanoviridae</taxon>
        <taxon>Atlauavirus</taxon>
        <taxon>Atlauavirus tusconc8</taxon>
    </lineage>
</organism>
<keyword evidence="1" id="KW-0378">Hydrolase</keyword>
<name>A0A0E3F7X2_9CAUD</name>
<accession>A0A0E3F7X2</accession>
<gene>
    <name evidence="1" type="ORF">Syn7803C90_98</name>
</gene>
<dbReference type="EMBL" id="KJ019059">
    <property type="protein sequence ID" value="AIX21709.1"/>
    <property type="molecule type" value="Genomic_DNA"/>
</dbReference>
<keyword evidence="1" id="KW-0255">Endonuclease</keyword>
<dbReference type="GO" id="GO:0004519">
    <property type="term" value="F:endonuclease activity"/>
    <property type="evidence" value="ECO:0007669"/>
    <property type="project" value="UniProtKB-KW"/>
</dbReference>
<dbReference type="Proteomes" id="UP000185320">
    <property type="component" value="Segment"/>
</dbReference>
<dbReference type="GeneID" id="24171948"/>
<sequence>MPKTTHGMYGTLTYNSWVSMKSRCKTQECYKGVTICESWQTFEGFYSDMGVRPSKQHTLDRIDNSKGYTPSNVRWATKKEQIDNRTIAVTLTIDGVTKPLQDWCDEYNLNYWTCWSRLKQYNYTDRQVLGL</sequence>
<keyword evidence="1" id="KW-0540">Nuclease</keyword>